<dbReference type="GO" id="GO:0005783">
    <property type="term" value="C:endoplasmic reticulum"/>
    <property type="evidence" value="ECO:0007669"/>
    <property type="project" value="UniProtKB-SubCell"/>
</dbReference>
<dbReference type="AlphaFoldDB" id="A0A420PEG4"/>
<gene>
    <name evidence="8" type="ORF">BFJ68_g16340</name>
</gene>
<evidence type="ECO:0000256" key="1">
    <source>
        <dbReference type="ARBA" id="ARBA00004173"/>
    </source>
</evidence>
<feature type="compositionally biased region" description="Polar residues" evidence="7">
    <location>
        <begin position="33"/>
        <end position="45"/>
    </location>
</feature>
<dbReference type="InterPro" id="IPR052374">
    <property type="entry name" value="SERAC1"/>
</dbReference>
<proteinExistence type="predicted"/>
<dbReference type="GO" id="GO:0016020">
    <property type="term" value="C:membrane"/>
    <property type="evidence" value="ECO:0007669"/>
    <property type="project" value="UniProtKB-SubCell"/>
</dbReference>
<keyword evidence="4" id="KW-0256">Endoplasmic reticulum</keyword>
<dbReference type="Proteomes" id="UP000285860">
    <property type="component" value="Unassembled WGS sequence"/>
</dbReference>
<evidence type="ECO:0000256" key="5">
    <source>
        <dbReference type="ARBA" id="ARBA00023128"/>
    </source>
</evidence>
<evidence type="ECO:0000256" key="7">
    <source>
        <dbReference type="SAM" id="MobiDB-lite"/>
    </source>
</evidence>
<dbReference type="EMBL" id="MRCY01000250">
    <property type="protein sequence ID" value="RKK90940.1"/>
    <property type="molecule type" value="Genomic_DNA"/>
</dbReference>
<keyword evidence="5" id="KW-0496">Mitochondrion</keyword>
<evidence type="ECO:0000313" key="8">
    <source>
        <dbReference type="EMBL" id="RKK90940.1"/>
    </source>
</evidence>
<evidence type="ECO:0000256" key="4">
    <source>
        <dbReference type="ARBA" id="ARBA00022824"/>
    </source>
</evidence>
<evidence type="ECO:0000256" key="6">
    <source>
        <dbReference type="ARBA" id="ARBA00023136"/>
    </source>
</evidence>
<evidence type="ECO:0000256" key="2">
    <source>
        <dbReference type="ARBA" id="ARBA00004240"/>
    </source>
</evidence>
<evidence type="ECO:0000256" key="3">
    <source>
        <dbReference type="ARBA" id="ARBA00004370"/>
    </source>
</evidence>
<dbReference type="InterPro" id="IPR029058">
    <property type="entry name" value="AB_hydrolase_fold"/>
</dbReference>
<feature type="region of interest" description="Disordered" evidence="7">
    <location>
        <begin position="1"/>
        <end position="45"/>
    </location>
</feature>
<reference evidence="8 9" key="1">
    <citation type="journal article" date="2018" name="Sci. Rep.">
        <title>Characterisation of pathogen-specific regions and novel effector candidates in Fusarium oxysporum f. sp. cepae.</title>
        <authorList>
            <person name="Armitage A.D."/>
            <person name="Taylor A."/>
            <person name="Sobczyk M.K."/>
            <person name="Baxter L."/>
            <person name="Greenfield B.P."/>
            <person name="Bates H.J."/>
            <person name="Wilson F."/>
            <person name="Jackson A.C."/>
            <person name="Ott S."/>
            <person name="Harrison R.J."/>
            <person name="Clarkson J.P."/>
        </authorList>
    </citation>
    <scope>NUCLEOTIDE SEQUENCE [LARGE SCALE GENOMIC DNA]</scope>
    <source>
        <strain evidence="8 9">Fo_A28</strain>
    </source>
</reference>
<comment type="caution">
    <text evidence="8">The sequence shown here is derived from an EMBL/GenBank/DDBJ whole genome shotgun (WGS) entry which is preliminary data.</text>
</comment>
<dbReference type="VEuPathDB" id="FungiDB:FOMG_16422"/>
<dbReference type="SUPFAM" id="SSF53474">
    <property type="entry name" value="alpha/beta-Hydrolases"/>
    <property type="match status" value="1"/>
</dbReference>
<protein>
    <submittedName>
        <fullName evidence="8">Uncharacterized protein</fullName>
    </submittedName>
</protein>
<organism evidence="8 9">
    <name type="scientific">Fusarium oxysporum</name>
    <name type="common">Fusarium vascular wilt</name>
    <dbReference type="NCBI Taxonomy" id="5507"/>
    <lineage>
        <taxon>Eukaryota</taxon>
        <taxon>Fungi</taxon>
        <taxon>Dikarya</taxon>
        <taxon>Ascomycota</taxon>
        <taxon>Pezizomycotina</taxon>
        <taxon>Sordariomycetes</taxon>
        <taxon>Hypocreomycetidae</taxon>
        <taxon>Hypocreales</taxon>
        <taxon>Nectriaceae</taxon>
        <taxon>Fusarium</taxon>
        <taxon>Fusarium oxysporum species complex</taxon>
    </lineage>
</organism>
<feature type="compositionally biased region" description="Basic residues" evidence="7">
    <location>
        <begin position="1"/>
        <end position="11"/>
    </location>
</feature>
<sequence>MKHVQRFKARILGRSESPPKPTLENSCPRLDESSSSVTEPTKSRTTTHGLFILADSKPDEAGLMDFPVDIVAIHGLNGNAISTWRHEPDGTVWLRDLLPNFLPGCRVYTYGYPSKIWSQSSERVQEYALNLLVSLRDIREDLNAVI</sequence>
<evidence type="ECO:0000313" key="9">
    <source>
        <dbReference type="Proteomes" id="UP000285860"/>
    </source>
</evidence>
<dbReference type="GO" id="GO:0005739">
    <property type="term" value="C:mitochondrion"/>
    <property type="evidence" value="ECO:0007669"/>
    <property type="project" value="UniProtKB-SubCell"/>
</dbReference>
<dbReference type="PANTHER" id="PTHR48182">
    <property type="entry name" value="PROTEIN SERAC1"/>
    <property type="match status" value="1"/>
</dbReference>
<comment type="subcellular location">
    <subcellularLocation>
        <location evidence="2">Endoplasmic reticulum</location>
    </subcellularLocation>
    <subcellularLocation>
        <location evidence="3">Membrane</location>
    </subcellularLocation>
    <subcellularLocation>
        <location evidence="1">Mitochondrion</location>
    </subcellularLocation>
</comment>
<dbReference type="PANTHER" id="PTHR48182:SF2">
    <property type="entry name" value="PROTEIN SERAC1"/>
    <property type="match status" value="1"/>
</dbReference>
<keyword evidence="6" id="KW-0472">Membrane</keyword>
<accession>A0A420PEG4</accession>
<name>A0A420PEG4_FUSOX</name>